<accession>A0ABT8KIN5</accession>
<dbReference type="InterPro" id="IPR043132">
    <property type="entry name" value="BCAT-like_C"/>
</dbReference>
<dbReference type="Pfam" id="PF01063">
    <property type="entry name" value="Aminotran_4"/>
    <property type="match status" value="1"/>
</dbReference>
<protein>
    <submittedName>
        <fullName evidence="1">Aminotransferase class IV family protein</fullName>
    </submittedName>
</protein>
<dbReference type="InterPro" id="IPR001544">
    <property type="entry name" value="Aminotrans_IV"/>
</dbReference>
<sequence length="198" mass="23625">MCRLIETIKISNRTIHHLPYHTRRMHTSRSSLFNCKDFLDLEKIIHLPEWLTDNVYKCRIIYSQTIEKIEFEPYRKKEIQTLKLVHDDTIEYKFKYQNRQSINTLFELKENCDDILIVKNGYITDTSYCNIAFNDGRIWLTPTTPLLKGTMREQLLEQDKIKEKEITLDSLRQFKVFKLMNAMIGFDGPEVEVSNIVK</sequence>
<dbReference type="Proteomes" id="UP001172082">
    <property type="component" value="Unassembled WGS sequence"/>
</dbReference>
<comment type="caution">
    <text evidence="1">The sequence shown here is derived from an EMBL/GenBank/DDBJ whole genome shotgun (WGS) entry which is preliminary data.</text>
</comment>
<dbReference type="InterPro" id="IPR043131">
    <property type="entry name" value="BCAT-like_N"/>
</dbReference>
<dbReference type="Gene3D" id="3.20.10.10">
    <property type="entry name" value="D-amino Acid Aminotransferase, subunit A, domain 2"/>
    <property type="match status" value="1"/>
</dbReference>
<evidence type="ECO:0000313" key="2">
    <source>
        <dbReference type="Proteomes" id="UP001172082"/>
    </source>
</evidence>
<dbReference type="EMBL" id="JAUJEA010000001">
    <property type="protein sequence ID" value="MDN5200572.1"/>
    <property type="molecule type" value="Genomic_DNA"/>
</dbReference>
<keyword evidence="2" id="KW-1185">Reference proteome</keyword>
<dbReference type="SUPFAM" id="SSF56752">
    <property type="entry name" value="D-aminoacid aminotransferase-like PLP-dependent enzymes"/>
    <property type="match status" value="1"/>
</dbReference>
<dbReference type="RefSeq" id="WP_346750595.1">
    <property type="nucleotide sequence ID" value="NZ_JAUJEA010000001.1"/>
</dbReference>
<dbReference type="InterPro" id="IPR036038">
    <property type="entry name" value="Aminotransferase-like"/>
</dbReference>
<proteinExistence type="predicted"/>
<dbReference type="Gene3D" id="3.30.470.10">
    <property type="match status" value="1"/>
</dbReference>
<keyword evidence="1" id="KW-0808">Transferase</keyword>
<dbReference type="GO" id="GO:0008483">
    <property type="term" value="F:transaminase activity"/>
    <property type="evidence" value="ECO:0007669"/>
    <property type="project" value="UniProtKB-KW"/>
</dbReference>
<reference evidence="1" key="1">
    <citation type="submission" date="2023-06" db="EMBL/GenBank/DDBJ databases">
        <title>Genomic of Parafulvivirga corallium.</title>
        <authorList>
            <person name="Wang G."/>
        </authorList>
    </citation>
    <scope>NUCLEOTIDE SEQUENCE</scope>
    <source>
        <strain evidence="1">BMA10</strain>
    </source>
</reference>
<evidence type="ECO:0000313" key="1">
    <source>
        <dbReference type="EMBL" id="MDN5200572.1"/>
    </source>
</evidence>
<name>A0ABT8KIN5_9BACT</name>
<organism evidence="1 2">
    <name type="scientific">Splendidivirga corallicola</name>
    <dbReference type="NCBI Taxonomy" id="3051826"/>
    <lineage>
        <taxon>Bacteria</taxon>
        <taxon>Pseudomonadati</taxon>
        <taxon>Bacteroidota</taxon>
        <taxon>Cytophagia</taxon>
        <taxon>Cytophagales</taxon>
        <taxon>Splendidivirgaceae</taxon>
        <taxon>Splendidivirga</taxon>
    </lineage>
</organism>
<keyword evidence="1" id="KW-0032">Aminotransferase</keyword>
<gene>
    <name evidence="1" type="ORF">QQ008_04345</name>
</gene>